<dbReference type="SUPFAM" id="SSF54648">
    <property type="entry name" value="DLC"/>
    <property type="match status" value="1"/>
</dbReference>
<keyword evidence="1" id="KW-1133">Transmembrane helix</keyword>
<evidence type="ECO:0000256" key="1">
    <source>
        <dbReference type="SAM" id="Phobius"/>
    </source>
</evidence>
<dbReference type="EMBL" id="CAHIKZ030001413">
    <property type="protein sequence ID" value="CAE1263346.1"/>
    <property type="molecule type" value="Genomic_DNA"/>
</dbReference>
<dbReference type="InterPro" id="IPR037177">
    <property type="entry name" value="DLC_sf"/>
</dbReference>
<evidence type="ECO:0000313" key="2">
    <source>
        <dbReference type="EMBL" id="CAE1263346.1"/>
    </source>
</evidence>
<dbReference type="InterPro" id="IPR001372">
    <property type="entry name" value="Dynein_light_chain_typ-1/2"/>
</dbReference>
<dbReference type="SMART" id="SM01375">
    <property type="entry name" value="Dynein_light"/>
    <property type="match status" value="1"/>
</dbReference>
<dbReference type="AlphaFoldDB" id="A0A812CGD2"/>
<dbReference type="Proteomes" id="UP000597762">
    <property type="component" value="Unassembled WGS sequence"/>
</dbReference>
<protein>
    <submittedName>
        <fullName evidence="2">DNAL4</fullName>
    </submittedName>
</protein>
<keyword evidence="1" id="KW-0812">Transmembrane</keyword>
<comment type="caution">
    <text evidence="2">The sequence shown here is derived from an EMBL/GenBank/DDBJ whole genome shotgun (WGS) entry which is preliminary data.</text>
</comment>
<dbReference type="GO" id="GO:0007017">
    <property type="term" value="P:microtubule-based process"/>
    <property type="evidence" value="ECO:0007669"/>
    <property type="project" value="InterPro"/>
</dbReference>
<dbReference type="Pfam" id="PF01221">
    <property type="entry name" value="Dynein_light"/>
    <property type="match status" value="1"/>
</dbReference>
<dbReference type="Gene3D" id="3.30.740.10">
    <property type="entry name" value="Protein Inhibitor Of Neuronal Nitric Oxide Synthase"/>
    <property type="match status" value="1"/>
</dbReference>
<keyword evidence="1" id="KW-0472">Membrane</keyword>
<reference evidence="2" key="1">
    <citation type="submission" date="2021-01" db="EMBL/GenBank/DDBJ databases">
        <authorList>
            <person name="Li R."/>
            <person name="Bekaert M."/>
        </authorList>
    </citation>
    <scope>NUCLEOTIDE SEQUENCE</scope>
    <source>
        <strain evidence="2">Farmed</strain>
    </source>
</reference>
<keyword evidence="3" id="KW-1185">Reference proteome</keyword>
<name>A0A812CGD2_ACAPH</name>
<feature type="transmembrane region" description="Helical" evidence="1">
    <location>
        <begin position="195"/>
        <end position="217"/>
    </location>
</feature>
<proteinExistence type="predicted"/>
<gene>
    <name evidence="2" type="ORF">SPHA_33661</name>
</gene>
<organism evidence="2 3">
    <name type="scientific">Acanthosepion pharaonis</name>
    <name type="common">Pharaoh cuttlefish</name>
    <name type="synonym">Sepia pharaonis</name>
    <dbReference type="NCBI Taxonomy" id="158019"/>
    <lineage>
        <taxon>Eukaryota</taxon>
        <taxon>Metazoa</taxon>
        <taxon>Spiralia</taxon>
        <taxon>Lophotrochozoa</taxon>
        <taxon>Mollusca</taxon>
        <taxon>Cephalopoda</taxon>
        <taxon>Coleoidea</taxon>
        <taxon>Decapodiformes</taxon>
        <taxon>Sepiida</taxon>
        <taxon>Sepiina</taxon>
        <taxon>Sepiidae</taxon>
        <taxon>Acanthosepion</taxon>
    </lineage>
</organism>
<evidence type="ECO:0000313" key="3">
    <source>
        <dbReference type="Proteomes" id="UP000597762"/>
    </source>
</evidence>
<accession>A0A812CGD2</accession>
<feature type="transmembrane region" description="Helical" evidence="1">
    <location>
        <begin position="88"/>
        <end position="110"/>
    </location>
</feature>
<feature type="transmembrane region" description="Helical" evidence="1">
    <location>
        <begin position="157"/>
        <end position="183"/>
    </location>
</feature>
<dbReference type="OrthoDB" id="6506078at2759"/>
<dbReference type="GO" id="GO:0030286">
    <property type="term" value="C:dynein complex"/>
    <property type="evidence" value="ECO:0007669"/>
    <property type="project" value="InterPro"/>
</dbReference>
<sequence>MGETKNEQEEVTVTAAAEKTSAVPNISMSYALPLHSDMLAEMKTEVLETCIVACEKFPENLDEAAWLIKSEMENKFCGHWHVVVGTRLSAAAAAAVALVFGVVVSLIVLFHPDVQQFILQPSLHRAVISLSSQSAQLPTDFYSLYLSGYPRTFPSNIQFFLIVALLRFFFLPFYLFVSFFLSLSPSIQISANASVYLSFYPSFFVIKSLSSYFPIYLSF</sequence>